<comment type="caution">
    <text evidence="2">The sequence shown here is derived from an EMBL/GenBank/DDBJ whole genome shotgun (WGS) entry which is preliminary data.</text>
</comment>
<protein>
    <submittedName>
        <fullName evidence="2">Uncharacterized protein</fullName>
    </submittedName>
</protein>
<feature type="region of interest" description="Disordered" evidence="1">
    <location>
        <begin position="25"/>
        <end position="49"/>
    </location>
</feature>
<evidence type="ECO:0000313" key="3">
    <source>
        <dbReference type="Proteomes" id="UP001283361"/>
    </source>
</evidence>
<organism evidence="2 3">
    <name type="scientific">Elysia crispata</name>
    <name type="common">lettuce slug</name>
    <dbReference type="NCBI Taxonomy" id="231223"/>
    <lineage>
        <taxon>Eukaryota</taxon>
        <taxon>Metazoa</taxon>
        <taxon>Spiralia</taxon>
        <taxon>Lophotrochozoa</taxon>
        <taxon>Mollusca</taxon>
        <taxon>Gastropoda</taxon>
        <taxon>Heterobranchia</taxon>
        <taxon>Euthyneura</taxon>
        <taxon>Panpulmonata</taxon>
        <taxon>Sacoglossa</taxon>
        <taxon>Placobranchoidea</taxon>
        <taxon>Plakobranchidae</taxon>
        <taxon>Elysia</taxon>
    </lineage>
</organism>
<dbReference type="EMBL" id="JAWDGP010001927">
    <property type="protein sequence ID" value="KAK3786924.1"/>
    <property type="molecule type" value="Genomic_DNA"/>
</dbReference>
<proteinExistence type="predicted"/>
<keyword evidence="3" id="KW-1185">Reference proteome</keyword>
<accession>A0AAE1AFM2</accession>
<evidence type="ECO:0000313" key="2">
    <source>
        <dbReference type="EMBL" id="KAK3786924.1"/>
    </source>
</evidence>
<dbReference type="AlphaFoldDB" id="A0AAE1AFM2"/>
<dbReference type="Proteomes" id="UP001283361">
    <property type="component" value="Unassembled WGS sequence"/>
</dbReference>
<sequence length="103" mass="11657">MMDKVWGGVCEDVTYPEKGFLVSTHNKRSSDLSPHLPASETNGDRNKPDSVTERVLFFHGRRFEAFLCHQAGQKFKQKVENDDRGCGAAETHKPLFHCLQDHG</sequence>
<name>A0AAE1AFM2_9GAST</name>
<gene>
    <name evidence="2" type="ORF">RRG08_037389</name>
</gene>
<evidence type="ECO:0000256" key="1">
    <source>
        <dbReference type="SAM" id="MobiDB-lite"/>
    </source>
</evidence>
<reference evidence="2" key="1">
    <citation type="journal article" date="2023" name="G3 (Bethesda)">
        <title>A reference genome for the long-term kleptoplast-retaining sea slug Elysia crispata morphotype clarki.</title>
        <authorList>
            <person name="Eastman K.E."/>
            <person name="Pendleton A.L."/>
            <person name="Shaikh M.A."/>
            <person name="Suttiyut T."/>
            <person name="Ogas R."/>
            <person name="Tomko P."/>
            <person name="Gavelis G."/>
            <person name="Widhalm J.R."/>
            <person name="Wisecaver J.H."/>
        </authorList>
    </citation>
    <scope>NUCLEOTIDE SEQUENCE</scope>
    <source>
        <strain evidence="2">ECLA1</strain>
    </source>
</reference>